<dbReference type="AlphaFoldDB" id="A0A8J7M5R7"/>
<name>A0A8J7M5R7_9RHOB</name>
<feature type="binding site" evidence="1">
    <location>
        <position position="112"/>
    </location>
    <ligand>
        <name>S-adenosyl-L-methionine</name>
        <dbReference type="ChEBI" id="CHEBI:59789"/>
    </ligand>
</feature>
<keyword evidence="1" id="KW-0489">Methyltransferase</keyword>
<feature type="binding site" evidence="1">
    <location>
        <position position="157"/>
    </location>
    <ligand>
        <name>S-adenosyl-L-methionine</name>
        <dbReference type="ChEBI" id="CHEBI:59789"/>
    </ligand>
</feature>
<dbReference type="GO" id="GO:0070475">
    <property type="term" value="P:rRNA base methylation"/>
    <property type="evidence" value="ECO:0007669"/>
    <property type="project" value="UniProtKB-UniRule"/>
</dbReference>
<evidence type="ECO:0000313" key="2">
    <source>
        <dbReference type="EMBL" id="MBK0398864.1"/>
    </source>
</evidence>
<protein>
    <recommendedName>
        <fullName evidence="1">Ribosomal RNA large subunit methyltransferase J</fullName>
        <ecNumber evidence="1">2.1.1.266</ecNumber>
    </recommendedName>
    <alternativeName>
        <fullName evidence="1">23S rRNA (adenine(2030)-N6)-methyltransferase</fullName>
    </alternativeName>
    <alternativeName>
        <fullName evidence="1">23S rRNA m6A2030 methyltransferase</fullName>
    </alternativeName>
</protein>
<comment type="caution">
    <text evidence="2">The sequence shown here is derived from an EMBL/GenBank/DDBJ whole genome shotgun (WGS) entry which is preliminary data.</text>
</comment>
<sequence length="258" mass="27617">MLSYQHAYHAGNAADLHKHLALATLLSLLTAKPRAISYMESHAGRGLYDLAGPEASKTAEAEDGIGRAAPGSSAYWSVLAQVRERFGASAYPGSPLIARTLLRPQDRLTLCELHPAEHAALIRSLGGAGVGIHRRDGHEGLVALAPPTPRRGLALLDPSYEVKDEYAQTAQTALGLLRRWPEGVVMIWYPILPAGRHAALIDPMEAMRVQGAFRDEVAFTSTRGRGMTGSGLMFLNLPFGAEAALKAAWAEAAPVFHA</sequence>
<keyword evidence="1" id="KW-0698">rRNA processing</keyword>
<dbReference type="EMBL" id="JAEHHL010000002">
    <property type="protein sequence ID" value="MBK0398864.1"/>
    <property type="molecule type" value="Genomic_DNA"/>
</dbReference>
<proteinExistence type="inferred from homology"/>
<dbReference type="GO" id="GO:0036307">
    <property type="term" value="F:23S rRNA (adenine(2030)-N(6))-methyltransferase activity"/>
    <property type="evidence" value="ECO:0007669"/>
    <property type="project" value="UniProtKB-UniRule"/>
</dbReference>
<dbReference type="GO" id="GO:0003723">
    <property type="term" value="F:RNA binding"/>
    <property type="evidence" value="ECO:0007669"/>
    <property type="project" value="UniProtKB-UniRule"/>
</dbReference>
<comment type="subunit">
    <text evidence="1">Monomer.</text>
</comment>
<organism evidence="2 3">
    <name type="scientific">Thermohalobaculum xanthum</name>
    <dbReference type="NCBI Taxonomy" id="2753746"/>
    <lineage>
        <taxon>Bacteria</taxon>
        <taxon>Pseudomonadati</taxon>
        <taxon>Pseudomonadota</taxon>
        <taxon>Alphaproteobacteria</taxon>
        <taxon>Rhodobacterales</taxon>
        <taxon>Paracoccaceae</taxon>
        <taxon>Thermohalobaculum</taxon>
    </lineage>
</organism>
<comment type="catalytic activity">
    <reaction evidence="1">
        <text>adenosine(2030) in 23S rRNA + S-adenosyl-L-methionine = N(6)-methyladenosine(2030) in 23S rRNA + S-adenosyl-L-homocysteine + H(+)</text>
        <dbReference type="Rhea" id="RHEA:43736"/>
        <dbReference type="Rhea" id="RHEA-COMP:10668"/>
        <dbReference type="Rhea" id="RHEA-COMP:10669"/>
        <dbReference type="ChEBI" id="CHEBI:15378"/>
        <dbReference type="ChEBI" id="CHEBI:57856"/>
        <dbReference type="ChEBI" id="CHEBI:59789"/>
        <dbReference type="ChEBI" id="CHEBI:74411"/>
        <dbReference type="ChEBI" id="CHEBI:74449"/>
        <dbReference type="EC" id="2.1.1.266"/>
    </reaction>
</comment>
<feature type="binding site" evidence="1">
    <location>
        <position position="94"/>
    </location>
    <ligand>
        <name>S-adenosyl-L-methionine</name>
        <dbReference type="ChEBI" id="CHEBI:59789"/>
    </ligand>
</feature>
<feature type="binding site" evidence="1">
    <location>
        <position position="19"/>
    </location>
    <ligand>
        <name>S-adenosyl-L-methionine</name>
        <dbReference type="ChEBI" id="CHEBI:59789"/>
    </ligand>
</feature>
<dbReference type="Pfam" id="PF04378">
    <property type="entry name" value="RsmJ"/>
    <property type="match status" value="1"/>
</dbReference>
<keyword evidence="1" id="KW-0949">S-adenosyl-L-methionine</keyword>
<evidence type="ECO:0000313" key="3">
    <source>
        <dbReference type="Proteomes" id="UP000655420"/>
    </source>
</evidence>
<feature type="binding site" evidence="1">
    <location>
        <begin position="136"/>
        <end position="137"/>
    </location>
    <ligand>
        <name>S-adenosyl-L-methionine</name>
        <dbReference type="ChEBI" id="CHEBI:59789"/>
    </ligand>
</feature>
<feature type="binding site" evidence="1">
    <location>
        <position position="42"/>
    </location>
    <ligand>
        <name>S-adenosyl-L-methionine</name>
        <dbReference type="ChEBI" id="CHEBI:59789"/>
    </ligand>
</feature>
<dbReference type="SUPFAM" id="SSF53335">
    <property type="entry name" value="S-adenosyl-L-methionine-dependent methyltransferases"/>
    <property type="match status" value="1"/>
</dbReference>
<dbReference type="InterPro" id="IPR007473">
    <property type="entry name" value="RlmJ"/>
</dbReference>
<dbReference type="PANTHER" id="PTHR37426:SF1">
    <property type="entry name" value="RIBOSOMAL RNA LARGE SUBUNIT METHYLTRANSFERASE J"/>
    <property type="match status" value="1"/>
</dbReference>
<dbReference type="PANTHER" id="PTHR37426">
    <property type="entry name" value="RIBOSOMAL RNA LARGE SUBUNIT METHYLTRANSFERASE J"/>
    <property type="match status" value="1"/>
</dbReference>
<feature type="site" description="Interaction with substrate rRNA" evidence="1">
    <location>
        <position position="4"/>
    </location>
</feature>
<dbReference type="Gene3D" id="3.40.50.150">
    <property type="entry name" value="Vaccinia Virus protein VP39"/>
    <property type="match status" value="1"/>
</dbReference>
<evidence type="ECO:0000256" key="1">
    <source>
        <dbReference type="HAMAP-Rule" id="MF_00934"/>
    </source>
</evidence>
<feature type="active site" description="Proton acceptor" evidence="1">
    <location>
        <position position="157"/>
    </location>
</feature>
<gene>
    <name evidence="1" type="primary">rlmJ</name>
    <name evidence="2" type="ORF">H0I76_06665</name>
</gene>
<keyword evidence="1" id="KW-0694">RNA-binding</keyword>
<dbReference type="InterPro" id="IPR029063">
    <property type="entry name" value="SAM-dependent_MTases_sf"/>
</dbReference>
<keyword evidence="1" id="KW-0808">Transferase</keyword>
<dbReference type="HAMAP" id="MF_00934">
    <property type="entry name" value="23SrRNA_methyltr_J"/>
    <property type="match status" value="1"/>
</dbReference>
<keyword evidence="3" id="KW-1185">Reference proteome</keyword>
<dbReference type="RefSeq" id="WP_200608555.1">
    <property type="nucleotide sequence ID" value="NZ_JAEHHL010000002.1"/>
</dbReference>
<reference evidence="2" key="1">
    <citation type="submission" date="2020-12" db="EMBL/GenBank/DDBJ databases">
        <title>Bacterial taxonomy.</title>
        <authorList>
            <person name="Pan X."/>
        </authorList>
    </citation>
    <scope>NUCLEOTIDE SEQUENCE</scope>
    <source>
        <strain evidence="2">M0105</strain>
    </source>
</reference>
<dbReference type="Proteomes" id="UP000655420">
    <property type="component" value="Unassembled WGS sequence"/>
</dbReference>
<accession>A0A8J7M5R7</accession>
<comment type="similarity">
    <text evidence="1">Belongs to the RlmJ family.</text>
</comment>
<comment type="function">
    <text evidence="1">Specifically methylates the adenine in position 2030 of 23S rRNA.</text>
</comment>
<dbReference type="EC" id="2.1.1.266" evidence="1"/>
<dbReference type="GO" id="GO:0005829">
    <property type="term" value="C:cytosol"/>
    <property type="evidence" value="ECO:0007669"/>
    <property type="project" value="TreeGrafter"/>
</dbReference>